<evidence type="ECO:0000256" key="4">
    <source>
        <dbReference type="ARBA" id="ARBA00022729"/>
    </source>
</evidence>
<gene>
    <name evidence="15" type="ORF">Cgig2_033137</name>
</gene>
<dbReference type="FunFam" id="1.10.225.10:FF:000008">
    <property type="entry name" value="Pulmonary surfactant-associated protein B"/>
    <property type="match status" value="1"/>
</dbReference>
<accession>A0A9Q1JJM4</accession>
<evidence type="ECO:0000256" key="13">
    <source>
        <dbReference type="SAM" id="SignalP"/>
    </source>
</evidence>
<sequence>MDSRTTLLVLFVLAVSYVSDARNLMAGDLLDAENTDGNVDMCSLCKEYATLALHYLEENDTEAQVIKELHKACFQMHGLKDKCIMLVDYYAPLFFLEVSSVQPEGFCKKVGFCRNAMISSLSGTTNKCDLCHHAVDDVLDKLKDPDTKLEIVELLLKTCNIVEKYAQKCKSMVFEFGPLLLTNAEKFIEEADICNRFHACRNPQGDAEEALVEGNIEMVTSS</sequence>
<dbReference type="SUPFAM" id="SSF47862">
    <property type="entry name" value="Saposin"/>
    <property type="match status" value="2"/>
</dbReference>
<dbReference type="InterPro" id="IPR008139">
    <property type="entry name" value="SaposinB_dom"/>
</dbReference>
<dbReference type="InterPro" id="IPR051428">
    <property type="entry name" value="Sphingo_Act-Surfact_Prot"/>
</dbReference>
<keyword evidence="6" id="KW-0378">Hydrolase</keyword>
<dbReference type="GO" id="GO:0005576">
    <property type="term" value="C:extracellular region"/>
    <property type="evidence" value="ECO:0007669"/>
    <property type="project" value="UniProtKB-SubCell"/>
</dbReference>
<dbReference type="Proteomes" id="UP001153076">
    <property type="component" value="Unassembled WGS sequence"/>
</dbReference>
<evidence type="ECO:0000256" key="1">
    <source>
        <dbReference type="ARBA" id="ARBA00004239"/>
    </source>
</evidence>
<dbReference type="PANTHER" id="PTHR11480:SF3">
    <property type="entry name" value="BCDNA.GH08312"/>
    <property type="match status" value="1"/>
</dbReference>
<feature type="domain" description="Saposin B-type" evidence="14">
    <location>
        <begin position="124"/>
        <end position="204"/>
    </location>
</feature>
<proteinExistence type="predicted"/>
<dbReference type="InterPro" id="IPR007856">
    <property type="entry name" value="SapB_1"/>
</dbReference>
<feature type="domain" description="Saposin B-type" evidence="14">
    <location>
        <begin position="38"/>
        <end position="117"/>
    </location>
</feature>
<evidence type="ECO:0000256" key="3">
    <source>
        <dbReference type="ARBA" id="ARBA00022670"/>
    </source>
</evidence>
<evidence type="ECO:0000256" key="6">
    <source>
        <dbReference type="ARBA" id="ARBA00022750"/>
    </source>
</evidence>
<keyword evidence="4 13" id="KW-0732">Signal</keyword>
<evidence type="ECO:0000256" key="7">
    <source>
        <dbReference type="ARBA" id="ARBA00023145"/>
    </source>
</evidence>
<feature type="signal peptide" evidence="13">
    <location>
        <begin position="1"/>
        <end position="21"/>
    </location>
</feature>
<evidence type="ECO:0000313" key="16">
    <source>
        <dbReference type="Proteomes" id="UP001153076"/>
    </source>
</evidence>
<name>A0A9Q1JJM4_9CARY</name>
<dbReference type="PROSITE" id="PS50015">
    <property type="entry name" value="SAP_B"/>
    <property type="match status" value="2"/>
</dbReference>
<dbReference type="InterPro" id="IPR008138">
    <property type="entry name" value="SapB_2"/>
</dbReference>
<dbReference type="OrthoDB" id="69496at2759"/>
<keyword evidence="7" id="KW-0865">Zymogen</keyword>
<dbReference type="GO" id="GO:0006508">
    <property type="term" value="P:proteolysis"/>
    <property type="evidence" value="ECO:0007669"/>
    <property type="project" value="UniProtKB-KW"/>
</dbReference>
<dbReference type="InterPro" id="IPR011001">
    <property type="entry name" value="Saposin-like"/>
</dbReference>
<evidence type="ECO:0000259" key="14">
    <source>
        <dbReference type="PROSITE" id="PS50015"/>
    </source>
</evidence>
<keyword evidence="9" id="KW-0325">Glycoprotein</keyword>
<evidence type="ECO:0000256" key="11">
    <source>
        <dbReference type="ARBA" id="ARBA00041094"/>
    </source>
</evidence>
<keyword evidence="3" id="KW-0645">Protease</keyword>
<dbReference type="SMART" id="SM00741">
    <property type="entry name" value="SapB"/>
    <property type="match status" value="2"/>
</dbReference>
<organism evidence="15 16">
    <name type="scientific">Carnegiea gigantea</name>
    <dbReference type="NCBI Taxonomy" id="171969"/>
    <lineage>
        <taxon>Eukaryota</taxon>
        <taxon>Viridiplantae</taxon>
        <taxon>Streptophyta</taxon>
        <taxon>Embryophyta</taxon>
        <taxon>Tracheophyta</taxon>
        <taxon>Spermatophyta</taxon>
        <taxon>Magnoliopsida</taxon>
        <taxon>eudicotyledons</taxon>
        <taxon>Gunneridae</taxon>
        <taxon>Pentapetalae</taxon>
        <taxon>Caryophyllales</taxon>
        <taxon>Cactineae</taxon>
        <taxon>Cactaceae</taxon>
        <taxon>Cactoideae</taxon>
        <taxon>Echinocereeae</taxon>
        <taxon>Carnegiea</taxon>
    </lineage>
</organism>
<keyword evidence="2" id="KW-0964">Secreted</keyword>
<evidence type="ECO:0000256" key="9">
    <source>
        <dbReference type="ARBA" id="ARBA00023180"/>
    </source>
</evidence>
<evidence type="ECO:0000256" key="5">
    <source>
        <dbReference type="ARBA" id="ARBA00022737"/>
    </source>
</evidence>
<dbReference type="GO" id="GO:0004190">
    <property type="term" value="F:aspartic-type endopeptidase activity"/>
    <property type="evidence" value="ECO:0007669"/>
    <property type="project" value="UniProtKB-KW"/>
</dbReference>
<dbReference type="AlphaFoldDB" id="A0A9Q1JJM4"/>
<evidence type="ECO:0000256" key="10">
    <source>
        <dbReference type="ARBA" id="ARBA00037221"/>
    </source>
</evidence>
<comment type="subcellular location">
    <subcellularLocation>
        <location evidence="1">Secreted</location>
        <location evidence="1">Extracellular space</location>
    </subcellularLocation>
</comment>
<evidence type="ECO:0000256" key="8">
    <source>
        <dbReference type="ARBA" id="ARBA00023157"/>
    </source>
</evidence>
<dbReference type="GO" id="GO:0006629">
    <property type="term" value="P:lipid metabolic process"/>
    <property type="evidence" value="ECO:0007669"/>
    <property type="project" value="InterPro"/>
</dbReference>
<evidence type="ECO:0000256" key="12">
    <source>
        <dbReference type="ARBA" id="ARBA00041785"/>
    </source>
</evidence>
<dbReference type="Gene3D" id="1.10.225.10">
    <property type="entry name" value="Saposin-like"/>
    <property type="match status" value="2"/>
</dbReference>
<dbReference type="PANTHER" id="PTHR11480">
    <property type="entry name" value="SAPOSIN-RELATED"/>
    <property type="match status" value="1"/>
</dbReference>
<keyword evidence="6" id="KW-0064">Aspartyl protease</keyword>
<keyword evidence="5" id="KW-0677">Repeat</keyword>
<evidence type="ECO:0000313" key="15">
    <source>
        <dbReference type="EMBL" id="KAJ8425539.1"/>
    </source>
</evidence>
<comment type="function">
    <text evidence="10">Pulmonary surfactant-associated proteins promote alveolar stability by lowering the surface tension at the air-liquid interface in the peripheral air spaces. SP-B increases the collapse pressure of palmitic acid to nearly 70 millinewtons per meter.</text>
</comment>
<keyword evidence="8" id="KW-1015">Disulfide bond</keyword>
<protein>
    <recommendedName>
        <fullName evidence="11">Pulmonary surfactant-associated protein B</fullName>
    </recommendedName>
    <alternativeName>
        <fullName evidence="12">Pulmonary surfactant-associated proteolipid SPL(Phe)</fullName>
    </alternativeName>
</protein>
<dbReference type="Pfam" id="PF05184">
    <property type="entry name" value="SapB_1"/>
    <property type="match status" value="2"/>
</dbReference>
<feature type="chain" id="PRO_5040368860" description="Pulmonary surfactant-associated protein B" evidence="13">
    <location>
        <begin position="22"/>
        <end position="222"/>
    </location>
</feature>
<comment type="caution">
    <text evidence="15">The sequence shown here is derived from an EMBL/GenBank/DDBJ whole genome shotgun (WGS) entry which is preliminary data.</text>
</comment>
<dbReference type="EMBL" id="JAKOGI010001454">
    <property type="protein sequence ID" value="KAJ8425539.1"/>
    <property type="molecule type" value="Genomic_DNA"/>
</dbReference>
<keyword evidence="16" id="KW-1185">Reference proteome</keyword>
<reference evidence="15" key="1">
    <citation type="submission" date="2022-04" db="EMBL/GenBank/DDBJ databases">
        <title>Carnegiea gigantea Genome sequencing and assembly v2.</title>
        <authorList>
            <person name="Copetti D."/>
            <person name="Sanderson M.J."/>
            <person name="Burquez A."/>
            <person name="Wojciechowski M.F."/>
        </authorList>
    </citation>
    <scope>NUCLEOTIDE SEQUENCE</scope>
    <source>
        <strain evidence="15">SGP5-SGP5p</strain>
        <tissue evidence="15">Aerial part</tissue>
    </source>
</reference>
<evidence type="ECO:0000256" key="2">
    <source>
        <dbReference type="ARBA" id="ARBA00022525"/>
    </source>
</evidence>
<dbReference type="Pfam" id="PF03489">
    <property type="entry name" value="SapB_2"/>
    <property type="match status" value="2"/>
</dbReference>